<dbReference type="InterPro" id="IPR012902">
    <property type="entry name" value="N_methyl_site"/>
</dbReference>
<dbReference type="NCBIfam" id="TIGR02532">
    <property type="entry name" value="IV_pilin_GFxxxE"/>
    <property type="match status" value="1"/>
</dbReference>
<protein>
    <recommendedName>
        <fullName evidence="4">Prepilin-type cleavage/methylation domain-containing protein</fullName>
    </recommendedName>
</protein>
<comment type="caution">
    <text evidence="2">The sequence shown here is derived from an EMBL/GenBank/DDBJ whole genome shotgun (WGS) entry which is preliminary data.</text>
</comment>
<evidence type="ECO:0008006" key="4">
    <source>
        <dbReference type="Google" id="ProtNLM"/>
    </source>
</evidence>
<dbReference type="AlphaFoldDB" id="A0A432X892"/>
<keyword evidence="1" id="KW-1133">Transmembrane helix</keyword>
<dbReference type="EMBL" id="PIPQ01000002">
    <property type="protein sequence ID" value="RUO43040.1"/>
    <property type="molecule type" value="Genomic_DNA"/>
</dbReference>
<accession>A0A432X892</accession>
<dbReference type="RefSeq" id="WP_126757255.1">
    <property type="nucleotide sequence ID" value="NZ_PIPQ01000002.1"/>
</dbReference>
<dbReference type="InterPro" id="IPR045584">
    <property type="entry name" value="Pilin-like"/>
</dbReference>
<organism evidence="2 3">
    <name type="scientific">Aliidiomarina taiwanensis</name>
    <dbReference type="NCBI Taxonomy" id="946228"/>
    <lineage>
        <taxon>Bacteria</taxon>
        <taxon>Pseudomonadati</taxon>
        <taxon>Pseudomonadota</taxon>
        <taxon>Gammaproteobacteria</taxon>
        <taxon>Alteromonadales</taxon>
        <taxon>Idiomarinaceae</taxon>
        <taxon>Aliidiomarina</taxon>
    </lineage>
</organism>
<keyword evidence="1" id="KW-0472">Membrane</keyword>
<evidence type="ECO:0000313" key="2">
    <source>
        <dbReference type="EMBL" id="RUO43040.1"/>
    </source>
</evidence>
<gene>
    <name evidence="2" type="ORF">CWE15_06465</name>
</gene>
<proteinExistence type="predicted"/>
<evidence type="ECO:0000256" key="1">
    <source>
        <dbReference type="SAM" id="Phobius"/>
    </source>
</evidence>
<dbReference type="PROSITE" id="PS00409">
    <property type="entry name" value="PROKAR_NTER_METHYL"/>
    <property type="match status" value="1"/>
</dbReference>
<dbReference type="Proteomes" id="UP000286976">
    <property type="component" value="Unassembled WGS sequence"/>
</dbReference>
<sequence length="165" mass="18502">MRRHHLKWGAGFTLLELLMVIGLLTVFASISVNTWVQWRWRLQYGHSVSAVAAAVKQAQAFAQRHHQDYWLSVEPDCIWLATSSQGNCQHHGVYRAPPEISWQAQFTQGKQLRFMAGRGLSGFGAGSIRIQHHKFATHEAAVVVSSLGRVRLCESDRLLSGVPLC</sequence>
<evidence type="ECO:0000313" key="3">
    <source>
        <dbReference type="Proteomes" id="UP000286976"/>
    </source>
</evidence>
<name>A0A432X892_9GAMM</name>
<feature type="transmembrane region" description="Helical" evidence="1">
    <location>
        <begin position="12"/>
        <end position="36"/>
    </location>
</feature>
<keyword evidence="3" id="KW-1185">Reference proteome</keyword>
<reference evidence="2 3" key="1">
    <citation type="journal article" date="2011" name="Front. Microbiol.">
        <title>Genomic signatures of strain selection and enhancement in Bacillus atrophaeus var. globigii, a historical biowarfare simulant.</title>
        <authorList>
            <person name="Gibbons H.S."/>
            <person name="Broomall S.M."/>
            <person name="McNew L.A."/>
            <person name="Daligault H."/>
            <person name="Chapman C."/>
            <person name="Bruce D."/>
            <person name="Karavis M."/>
            <person name="Krepps M."/>
            <person name="McGregor P.A."/>
            <person name="Hong C."/>
            <person name="Park K.H."/>
            <person name="Akmal A."/>
            <person name="Feldman A."/>
            <person name="Lin J.S."/>
            <person name="Chang W.E."/>
            <person name="Higgs B.W."/>
            <person name="Demirev P."/>
            <person name="Lindquist J."/>
            <person name="Liem A."/>
            <person name="Fochler E."/>
            <person name="Read T.D."/>
            <person name="Tapia R."/>
            <person name="Johnson S."/>
            <person name="Bishop-Lilly K.A."/>
            <person name="Detter C."/>
            <person name="Han C."/>
            <person name="Sozhamannan S."/>
            <person name="Rosenzweig C.N."/>
            <person name="Skowronski E.W."/>
        </authorList>
    </citation>
    <scope>NUCLEOTIDE SEQUENCE [LARGE SCALE GENOMIC DNA]</scope>
    <source>
        <strain evidence="2 3">AIT1</strain>
    </source>
</reference>
<dbReference type="SUPFAM" id="SSF54523">
    <property type="entry name" value="Pili subunits"/>
    <property type="match status" value="1"/>
</dbReference>
<dbReference type="OrthoDB" id="6399949at2"/>
<keyword evidence="1" id="KW-0812">Transmembrane</keyword>